<accession>A0A8K0CY63</accession>
<evidence type="ECO:0000259" key="10">
    <source>
        <dbReference type="PROSITE" id="PS50240"/>
    </source>
</evidence>
<dbReference type="InterPro" id="IPR009003">
    <property type="entry name" value="Peptidase_S1_PA"/>
</dbReference>
<keyword evidence="13" id="KW-1185">Reference proteome</keyword>
<dbReference type="Pfam" id="PF00089">
    <property type="entry name" value="Trypsin"/>
    <property type="match status" value="1"/>
</dbReference>
<dbReference type="EC" id="3.4.21.-" evidence="8"/>
<feature type="domain" description="Clip" evidence="11">
    <location>
        <begin position="12"/>
        <end position="63"/>
    </location>
</feature>
<comment type="similarity">
    <text evidence="7 9">Belongs to the peptidase S1 family. CLIP subfamily.</text>
</comment>
<dbReference type="EMBL" id="VTPC01005584">
    <property type="protein sequence ID" value="KAF2895865.1"/>
    <property type="molecule type" value="Genomic_DNA"/>
</dbReference>
<dbReference type="InterPro" id="IPR022700">
    <property type="entry name" value="CLIP"/>
</dbReference>
<evidence type="ECO:0000313" key="13">
    <source>
        <dbReference type="Proteomes" id="UP000801492"/>
    </source>
</evidence>
<evidence type="ECO:0000256" key="2">
    <source>
        <dbReference type="ARBA" id="ARBA00022729"/>
    </source>
</evidence>
<protein>
    <recommendedName>
        <fullName evidence="9">CLIP domain-containing serine protease</fullName>
        <ecNumber evidence="8">3.4.21.-</ecNumber>
    </recommendedName>
</protein>
<dbReference type="PROSITE" id="PS50240">
    <property type="entry name" value="TRYPSIN_DOM"/>
    <property type="match status" value="1"/>
</dbReference>
<dbReference type="CDD" id="cd00190">
    <property type="entry name" value="Tryp_SPc"/>
    <property type="match status" value="1"/>
</dbReference>
<dbReference type="PANTHER" id="PTHR24256">
    <property type="entry name" value="TRYPTASE-RELATED"/>
    <property type="match status" value="1"/>
</dbReference>
<dbReference type="PROSITE" id="PS00134">
    <property type="entry name" value="TRYPSIN_HIS"/>
    <property type="match status" value="1"/>
</dbReference>
<dbReference type="InterPro" id="IPR018114">
    <property type="entry name" value="TRYPSIN_HIS"/>
</dbReference>
<name>A0A8K0CY63_IGNLU</name>
<comment type="caution">
    <text evidence="12">The sequence shown here is derived from an EMBL/GenBank/DDBJ whole genome shotgun (WGS) entry which is preliminary data.</text>
</comment>
<evidence type="ECO:0000259" key="11">
    <source>
        <dbReference type="PROSITE" id="PS51888"/>
    </source>
</evidence>
<comment type="subcellular location">
    <subcellularLocation>
        <location evidence="9">Secreted</location>
    </subcellularLocation>
</comment>
<evidence type="ECO:0000256" key="7">
    <source>
        <dbReference type="ARBA" id="ARBA00024195"/>
    </source>
</evidence>
<dbReference type="SMART" id="SM00680">
    <property type="entry name" value="CLIP"/>
    <property type="match status" value="2"/>
</dbReference>
<keyword evidence="4 8" id="KW-0720">Serine protease</keyword>
<dbReference type="InterPro" id="IPR033116">
    <property type="entry name" value="TRYPSIN_SER"/>
</dbReference>
<dbReference type="OrthoDB" id="8114044at2759"/>
<dbReference type="Proteomes" id="UP000801492">
    <property type="component" value="Unassembled WGS sequence"/>
</dbReference>
<dbReference type="PROSITE" id="PS00135">
    <property type="entry name" value="TRYPSIN_SER"/>
    <property type="match status" value="1"/>
</dbReference>
<dbReference type="Pfam" id="PF12032">
    <property type="entry name" value="CLIP"/>
    <property type="match status" value="2"/>
</dbReference>
<dbReference type="InterPro" id="IPR051487">
    <property type="entry name" value="Ser/Thr_Proteases_Immune/Dev"/>
</dbReference>
<evidence type="ECO:0000256" key="8">
    <source>
        <dbReference type="RuleBase" id="RU363034"/>
    </source>
</evidence>
<dbReference type="GO" id="GO:0006508">
    <property type="term" value="P:proteolysis"/>
    <property type="evidence" value="ECO:0007669"/>
    <property type="project" value="UniProtKB-KW"/>
</dbReference>
<dbReference type="Gene3D" id="2.40.10.10">
    <property type="entry name" value="Trypsin-like serine proteases"/>
    <property type="match status" value="2"/>
</dbReference>
<evidence type="ECO:0000256" key="3">
    <source>
        <dbReference type="ARBA" id="ARBA00022801"/>
    </source>
</evidence>
<evidence type="ECO:0000256" key="1">
    <source>
        <dbReference type="ARBA" id="ARBA00022670"/>
    </source>
</evidence>
<dbReference type="PRINTS" id="PR00722">
    <property type="entry name" value="CHYMOTRYPSIN"/>
</dbReference>
<dbReference type="GO" id="GO:0005576">
    <property type="term" value="C:extracellular region"/>
    <property type="evidence" value="ECO:0007669"/>
    <property type="project" value="UniProtKB-SubCell"/>
</dbReference>
<dbReference type="FunFam" id="2.40.10.10:FF:000028">
    <property type="entry name" value="Serine protease easter"/>
    <property type="match status" value="1"/>
</dbReference>
<keyword evidence="9" id="KW-0964">Secreted</keyword>
<dbReference type="InterPro" id="IPR001254">
    <property type="entry name" value="Trypsin_dom"/>
</dbReference>
<dbReference type="InterPro" id="IPR001314">
    <property type="entry name" value="Peptidase_S1A"/>
</dbReference>
<feature type="domain" description="Peptidase S1" evidence="10">
    <location>
        <begin position="157"/>
        <end position="414"/>
    </location>
</feature>
<keyword evidence="1 8" id="KW-0645">Protease</keyword>
<dbReference type="SUPFAM" id="SSF50494">
    <property type="entry name" value="Trypsin-like serine proteases"/>
    <property type="match status" value="1"/>
</dbReference>
<dbReference type="GO" id="GO:0004252">
    <property type="term" value="F:serine-type endopeptidase activity"/>
    <property type="evidence" value="ECO:0007669"/>
    <property type="project" value="UniProtKB-UniRule"/>
</dbReference>
<keyword evidence="5" id="KW-1015">Disulfide bond</keyword>
<dbReference type="SMART" id="SM00020">
    <property type="entry name" value="Tryp_SPc"/>
    <property type="match status" value="1"/>
</dbReference>
<dbReference type="PROSITE" id="PS51888">
    <property type="entry name" value="CLIP"/>
    <property type="match status" value="2"/>
</dbReference>
<evidence type="ECO:0000256" key="9">
    <source>
        <dbReference type="RuleBase" id="RU366078"/>
    </source>
</evidence>
<dbReference type="Gene3D" id="3.30.1640.30">
    <property type="match status" value="2"/>
</dbReference>
<evidence type="ECO:0000313" key="12">
    <source>
        <dbReference type="EMBL" id="KAF2895865.1"/>
    </source>
</evidence>
<comment type="domain">
    <text evidence="9">The clip domain consists of 35-55 residues which are 'knitted' together usually by 3 conserved disulfide bonds forming a clip-like compact structure.</text>
</comment>
<keyword evidence="6" id="KW-0325">Glycoprotein</keyword>
<organism evidence="12 13">
    <name type="scientific">Ignelater luminosus</name>
    <name type="common">Cucubano</name>
    <name type="synonym">Pyrophorus luminosus</name>
    <dbReference type="NCBI Taxonomy" id="2038154"/>
    <lineage>
        <taxon>Eukaryota</taxon>
        <taxon>Metazoa</taxon>
        <taxon>Ecdysozoa</taxon>
        <taxon>Arthropoda</taxon>
        <taxon>Hexapoda</taxon>
        <taxon>Insecta</taxon>
        <taxon>Pterygota</taxon>
        <taxon>Neoptera</taxon>
        <taxon>Endopterygota</taxon>
        <taxon>Coleoptera</taxon>
        <taxon>Polyphaga</taxon>
        <taxon>Elateriformia</taxon>
        <taxon>Elateroidea</taxon>
        <taxon>Elateridae</taxon>
        <taxon>Agrypninae</taxon>
        <taxon>Pyrophorini</taxon>
        <taxon>Ignelater</taxon>
    </lineage>
</organism>
<keyword evidence="3 8" id="KW-0378">Hydrolase</keyword>
<evidence type="ECO:0000256" key="6">
    <source>
        <dbReference type="ARBA" id="ARBA00023180"/>
    </source>
</evidence>
<keyword evidence="2" id="KW-0732">Signal</keyword>
<sequence length="416" mass="45832">MTIIWITDVNDKCVTPNGEVAKCTPYAQCDVIRNAVSKNAEGSKQFARKSQCGRIGRAVLVCCGSLAKEARIEPPPPCTTPNGEAASCIKSSLCNIISDAVQTRNEDALQFAKNSECGYNNETQETLVCCGSEAYPLRTNLLPNRSICGEQTGEIRIHGGTETKIWEFPWMALLKYKHNKTNEDAGYQCGGTIINSRYILTAAHCVHLKQPLYVDEVRLGEWKISSPEDCEEGKVRYCADPVVDLKIEEKIVHPDYDFRKSKNDIALLRLDRNIEFTNFIQPICLPVSEAPDPSTGSKLTVVGWGITENDTKSDVKLKVNVPVVSKEQCSSKLHNIGDVDSTRICAGGEKGKDACQGDSGGPLMQSTSEDPNAKSVRWYQEGIVSTGSNCGQKNYPAVYTRVANYIAWITENLKEF</sequence>
<gene>
    <name evidence="12" type="ORF">ILUMI_10310</name>
</gene>
<evidence type="ECO:0000256" key="5">
    <source>
        <dbReference type="ARBA" id="ARBA00023157"/>
    </source>
</evidence>
<evidence type="ECO:0000256" key="4">
    <source>
        <dbReference type="ARBA" id="ARBA00022825"/>
    </source>
</evidence>
<proteinExistence type="inferred from homology"/>
<dbReference type="FunFam" id="2.40.10.10:FF:000002">
    <property type="entry name" value="Transmembrane protease serine"/>
    <property type="match status" value="1"/>
</dbReference>
<reference evidence="12" key="1">
    <citation type="submission" date="2019-08" db="EMBL/GenBank/DDBJ databases">
        <title>The genome of the North American firefly Photinus pyralis.</title>
        <authorList>
            <consortium name="Photinus pyralis genome working group"/>
            <person name="Fallon T.R."/>
            <person name="Sander Lower S.E."/>
            <person name="Weng J.-K."/>
        </authorList>
    </citation>
    <scope>NUCLEOTIDE SEQUENCE</scope>
    <source>
        <strain evidence="12">TRF0915ILg1</strain>
        <tissue evidence="12">Whole body</tissue>
    </source>
</reference>
<dbReference type="AlphaFoldDB" id="A0A8K0CY63"/>
<feature type="domain" description="Clip" evidence="11">
    <location>
        <begin position="77"/>
        <end position="130"/>
    </location>
</feature>
<dbReference type="InterPro" id="IPR038565">
    <property type="entry name" value="CLIP_sf"/>
</dbReference>
<dbReference type="InterPro" id="IPR043504">
    <property type="entry name" value="Peptidase_S1_PA_chymotrypsin"/>
</dbReference>